<evidence type="ECO:0000313" key="1">
    <source>
        <dbReference type="EMBL" id="VDK84967.1"/>
    </source>
</evidence>
<gene>
    <name evidence="1" type="ORF">NLS_LOCUS6895</name>
</gene>
<sequence>MSGVLRVTLMNDSLAFPWALICSVPDKDSICALRKFTIWLTSTLQEKAVHYGCSHRFDKEPKVIFYTTPGNEEEVRMVYCAIHRDHPEVIVVFHILPTPNSVEYKLMKELTDEYDLIRQGVLLEKAITCFEGCDVKEVLGNMLQWFNRRISRLVALEKKALAKFSLQVGEGGKHATNVSFTMSNISTTVQKILHGKDDDILQNVNVNVKASVEVSGYPSTFNEFEIANIFNNFRVIQVLKSLINGSIVEFINEVHAAQAAIECDRRWIDSIHSLTVTPIHPEVIKEVRTALCYENICP</sequence>
<organism evidence="1 2">
    <name type="scientific">Litomosoides sigmodontis</name>
    <name type="common">Filarial nematode worm</name>
    <dbReference type="NCBI Taxonomy" id="42156"/>
    <lineage>
        <taxon>Eukaryota</taxon>
        <taxon>Metazoa</taxon>
        <taxon>Ecdysozoa</taxon>
        <taxon>Nematoda</taxon>
        <taxon>Chromadorea</taxon>
        <taxon>Rhabditida</taxon>
        <taxon>Spirurina</taxon>
        <taxon>Spiruromorpha</taxon>
        <taxon>Filarioidea</taxon>
        <taxon>Onchocercidae</taxon>
        <taxon>Litomosoides</taxon>
    </lineage>
</organism>
<evidence type="ECO:0000313" key="2">
    <source>
        <dbReference type="Proteomes" id="UP000277928"/>
    </source>
</evidence>
<dbReference type="OMA" id="PWALICS"/>
<name>A0A3P6TIJ4_LITSI</name>
<reference evidence="1 2" key="1">
    <citation type="submission" date="2018-08" db="EMBL/GenBank/DDBJ databases">
        <authorList>
            <person name="Laetsch R D."/>
            <person name="Stevens L."/>
            <person name="Kumar S."/>
            <person name="Blaxter L. M."/>
        </authorList>
    </citation>
    <scope>NUCLEOTIDE SEQUENCE [LARGE SCALE GENOMIC DNA]</scope>
</reference>
<keyword evidence="2" id="KW-1185">Reference proteome</keyword>
<dbReference type="EMBL" id="UYRX01000651">
    <property type="protein sequence ID" value="VDK84967.1"/>
    <property type="molecule type" value="Genomic_DNA"/>
</dbReference>
<dbReference type="AlphaFoldDB" id="A0A3P6TIJ4"/>
<dbReference type="Proteomes" id="UP000277928">
    <property type="component" value="Unassembled WGS sequence"/>
</dbReference>
<protein>
    <submittedName>
        <fullName evidence="1">Uncharacterized protein</fullName>
    </submittedName>
</protein>
<proteinExistence type="predicted"/>
<dbReference type="STRING" id="42156.A0A3P6TIJ4"/>
<accession>A0A3P6TIJ4</accession>
<dbReference type="OrthoDB" id="5800150at2759"/>